<organism evidence="2 3">
    <name type="scientific">Pseudomonas lutea</name>
    <dbReference type="NCBI Taxonomy" id="243924"/>
    <lineage>
        <taxon>Bacteria</taxon>
        <taxon>Pseudomonadati</taxon>
        <taxon>Pseudomonadota</taxon>
        <taxon>Gammaproteobacteria</taxon>
        <taxon>Pseudomonadales</taxon>
        <taxon>Pseudomonadaceae</taxon>
        <taxon>Pseudomonas</taxon>
    </lineage>
</organism>
<dbReference type="GeneID" id="300268290"/>
<evidence type="ECO:0000313" key="2">
    <source>
        <dbReference type="EMBL" id="SER25664.1"/>
    </source>
</evidence>
<feature type="compositionally biased region" description="Basic and acidic residues" evidence="1">
    <location>
        <begin position="89"/>
        <end position="99"/>
    </location>
</feature>
<sequence>MLKYLSVAVMTALLLPLAGCDKPSEQKAQDAAQHTQNAQEHQEKAAAAENPAERQTHTNAAQEQKQEAVEDQQKADAALSNESAVSSTHPDKATRTQAQ</sequence>
<proteinExistence type="predicted"/>
<reference evidence="2 3" key="1">
    <citation type="submission" date="2016-10" db="EMBL/GenBank/DDBJ databases">
        <authorList>
            <person name="Varghese N."/>
            <person name="Submissions S."/>
        </authorList>
    </citation>
    <scope>NUCLEOTIDE SEQUENCE [LARGE SCALE GENOMIC DNA]</scope>
    <source>
        <strain evidence="2 3">LMG 21974</strain>
    </source>
</reference>
<evidence type="ECO:0008006" key="4">
    <source>
        <dbReference type="Google" id="ProtNLM"/>
    </source>
</evidence>
<dbReference type="RefSeq" id="WP_074828952.1">
    <property type="nucleotide sequence ID" value="NZ_FOEV01000015.1"/>
</dbReference>
<evidence type="ECO:0000313" key="3">
    <source>
        <dbReference type="Proteomes" id="UP000183210"/>
    </source>
</evidence>
<feature type="compositionally biased region" description="Basic and acidic residues" evidence="1">
    <location>
        <begin position="40"/>
        <end position="56"/>
    </location>
</feature>
<gene>
    <name evidence="2" type="ORF">SAMN05216409_11516</name>
</gene>
<dbReference type="Proteomes" id="UP000183210">
    <property type="component" value="Unassembled WGS sequence"/>
</dbReference>
<name>A0A9X8MGF2_9PSED</name>
<comment type="caution">
    <text evidence="2">The sequence shown here is derived from an EMBL/GenBank/DDBJ whole genome shotgun (WGS) entry which is preliminary data.</text>
</comment>
<protein>
    <recommendedName>
        <fullName evidence="4">Lipoprotein</fullName>
    </recommendedName>
</protein>
<feature type="compositionally biased region" description="Basic and acidic residues" evidence="1">
    <location>
        <begin position="64"/>
        <end position="74"/>
    </location>
</feature>
<dbReference type="EMBL" id="FOEV01000015">
    <property type="protein sequence ID" value="SER25664.1"/>
    <property type="molecule type" value="Genomic_DNA"/>
</dbReference>
<accession>A0A9X8MGF2</accession>
<feature type="region of interest" description="Disordered" evidence="1">
    <location>
        <begin position="23"/>
        <end position="99"/>
    </location>
</feature>
<evidence type="ECO:0000256" key="1">
    <source>
        <dbReference type="SAM" id="MobiDB-lite"/>
    </source>
</evidence>
<dbReference type="AlphaFoldDB" id="A0A9X8MGF2"/>